<dbReference type="AlphaFoldDB" id="A0A976RTB1"/>
<proteinExistence type="predicted"/>
<accession>A0A976RTB1</accession>
<sequence>MNQIKNDVLTFIQQHPAIGTPNDDQDFNQLALKIFKYQFEHNLPFKSYAKHQRKTPLLVHDWTQIPLMPIRGYKYLSLSATPITPDEPVFMSSGTTDPTHRSRNYHPTFETWDASMKGPFKQFVMPDRDRMRIIGLFPGADVNPHSSLSRYVSKALAFFGDDQSHIYVNEHAMDFSSIVGALQTAIKQNEPVMLLGASFSYVHLLDYLRQHDLHFQLPAASRIFDTGGFKGQSRELGLNDLLQQLSATFGVARDHHINMYGMTEVCSQCYDRNLFDMAHHQPVHDTKLAPAWVRIRILDPDTLAPVQAGQTGLIAYYDLTNWNSCVGILTEDLGVQSAAGFKLLGRIKGAEAKGCSIAIDQLLTATNARGQK</sequence>
<evidence type="ECO:0000313" key="2">
    <source>
        <dbReference type="EMBL" id="UQS87442.1"/>
    </source>
</evidence>
<dbReference type="RefSeq" id="WP_260117249.1">
    <property type="nucleotide sequence ID" value="NZ_CP093361.1"/>
</dbReference>
<feature type="domain" description="Acyl-protein synthetase LuxE" evidence="1">
    <location>
        <begin position="24"/>
        <end position="364"/>
    </location>
</feature>
<dbReference type="GO" id="GO:0008218">
    <property type="term" value="P:bioluminescence"/>
    <property type="evidence" value="ECO:0007669"/>
    <property type="project" value="InterPro"/>
</dbReference>
<evidence type="ECO:0000313" key="3">
    <source>
        <dbReference type="Proteomes" id="UP000831181"/>
    </source>
</evidence>
<protein>
    <submittedName>
        <fullName evidence="2">Acyl-CoA synthetase</fullName>
    </submittedName>
</protein>
<dbReference type="Gene3D" id="3.40.50.12780">
    <property type="entry name" value="N-terminal domain of ligase-like"/>
    <property type="match status" value="1"/>
</dbReference>
<evidence type="ECO:0000259" key="1">
    <source>
        <dbReference type="Pfam" id="PF04443"/>
    </source>
</evidence>
<reference evidence="2" key="1">
    <citation type="journal article" date="2022" name="Int. J. Syst. Evol. Microbiol.">
        <title>Apilactobacillus apisilvae sp. nov., Nicolia spurrieriana gen. nov. sp. nov., Bombilactobacillus folatiphilus sp. nov. and Bombilactobacillus thymidiniphilus sp. nov., four new lactic acid bacterial isolates from stingless bees Tetragonula carbonaria and Austroplebeia australis.</title>
        <authorList>
            <person name="Oliphant S.A."/>
            <person name="Watson-Haigh N.S."/>
            <person name="Sumby K.M."/>
            <person name="Gardner J."/>
            <person name="Groom S."/>
            <person name="Jiranek V."/>
        </authorList>
    </citation>
    <scope>NUCLEOTIDE SEQUENCE</scope>
    <source>
        <strain evidence="2">SGEP1_A5</strain>
    </source>
</reference>
<dbReference type="SUPFAM" id="SSF56801">
    <property type="entry name" value="Acetyl-CoA synthetase-like"/>
    <property type="match status" value="1"/>
</dbReference>
<dbReference type="EMBL" id="CP093361">
    <property type="protein sequence ID" value="UQS87442.1"/>
    <property type="molecule type" value="Genomic_DNA"/>
</dbReference>
<dbReference type="Pfam" id="PF04443">
    <property type="entry name" value="LuxE"/>
    <property type="match status" value="1"/>
</dbReference>
<dbReference type="InterPro" id="IPR007534">
    <property type="entry name" value="LuxE"/>
</dbReference>
<dbReference type="KEGG" id="lbe:MOO44_04620"/>
<dbReference type="GO" id="GO:0047474">
    <property type="term" value="F:long-chain fatty acid--protein ligase activity"/>
    <property type="evidence" value="ECO:0007669"/>
    <property type="project" value="InterPro"/>
</dbReference>
<dbReference type="InterPro" id="IPR042099">
    <property type="entry name" value="ANL_N_sf"/>
</dbReference>
<gene>
    <name evidence="2" type="ORF">MOO44_04620</name>
</gene>
<organism evidence="2 3">
    <name type="scientific">Nicoliella spurrieriana</name>
    <dbReference type="NCBI Taxonomy" id="2925830"/>
    <lineage>
        <taxon>Bacteria</taxon>
        <taxon>Bacillati</taxon>
        <taxon>Bacillota</taxon>
        <taxon>Bacilli</taxon>
        <taxon>Lactobacillales</taxon>
        <taxon>Lactobacillaceae</taxon>
        <taxon>Nicoliella</taxon>
    </lineage>
</organism>
<dbReference type="Proteomes" id="UP000831181">
    <property type="component" value="Chromosome"/>
</dbReference>
<name>A0A976RTB1_9LACO</name>
<keyword evidence="3" id="KW-1185">Reference proteome</keyword>